<name>A0A8D8QNM0_9HEMI</name>
<dbReference type="Gene3D" id="2.60.40.1120">
    <property type="entry name" value="Carboxypeptidase-like, regulatory domain"/>
    <property type="match status" value="1"/>
</dbReference>
<keyword evidence="10" id="KW-0862">Zinc</keyword>
<keyword evidence="7" id="KW-0479">Metal-binding</keyword>
<evidence type="ECO:0000256" key="5">
    <source>
        <dbReference type="ARBA" id="ARBA00022645"/>
    </source>
</evidence>
<dbReference type="GO" id="GO:0016485">
    <property type="term" value="P:protein processing"/>
    <property type="evidence" value="ECO:0007669"/>
    <property type="project" value="TreeGrafter"/>
</dbReference>
<comment type="cofactor">
    <cofactor evidence="1">
        <name>Zn(2+)</name>
        <dbReference type="ChEBI" id="CHEBI:29105"/>
    </cofactor>
</comment>
<keyword evidence="12" id="KW-0325">Glycoprotein</keyword>
<sequence length="492" mass="56288">MFRLGLILLMASCQSVWSRHLMEKGFQFKHHNNAELLEVLESVHHRCPNITRVYTLNERSVLGNPLLLIEFSRTPGVHTPLIPEFKYIANMHGNEVLGRELLLKLADYLCEEYMKGNTDVQNLVHLTRIHLMPSMNPDGWAQATVTGGESSEVVQHYVGRTNNNSVDLNRNFPDLDRIMFGNEEVQYDLNNHLLEGTDKLSQQIQPETRAVMRLIMKIPFVLSANLHGGDLVANYPYDSSRSGVATGEYAKSPDDDTFRYLAQTYANNHADMANPERVPCPDSGSTNFARQGGITNGAKWYVVTGGMQDFNYLSSNDFELTLELGCVKYTPTNELETEWERNKKALIEFIWQSHDGIKGIVRDVTTGAPVPNTLIHIKNITEGRVDEIKHEIMSVNEGDYYRLLTPGQYEVVVYHEDYYPHSTEVTVHPSGHSEAQRIDFHLRPLPKVMRVQEPELMEEIEENHLNPMGFDYSETLPQIRPPNYLWAYNKRK</sequence>
<organism evidence="16">
    <name type="scientific">Cacopsylla melanoneura</name>
    <dbReference type="NCBI Taxonomy" id="428564"/>
    <lineage>
        <taxon>Eukaryota</taxon>
        <taxon>Metazoa</taxon>
        <taxon>Ecdysozoa</taxon>
        <taxon>Arthropoda</taxon>
        <taxon>Hexapoda</taxon>
        <taxon>Insecta</taxon>
        <taxon>Pterygota</taxon>
        <taxon>Neoptera</taxon>
        <taxon>Paraneoptera</taxon>
        <taxon>Hemiptera</taxon>
        <taxon>Sternorrhyncha</taxon>
        <taxon>Psylloidea</taxon>
        <taxon>Psyllidae</taxon>
        <taxon>Psyllinae</taxon>
        <taxon>Cacopsylla</taxon>
    </lineage>
</organism>
<keyword evidence="6" id="KW-0645">Protease</keyword>
<accession>A0A8D8QNM0</accession>
<dbReference type="GO" id="GO:0005615">
    <property type="term" value="C:extracellular space"/>
    <property type="evidence" value="ECO:0007669"/>
    <property type="project" value="TreeGrafter"/>
</dbReference>
<evidence type="ECO:0000256" key="7">
    <source>
        <dbReference type="ARBA" id="ARBA00022723"/>
    </source>
</evidence>
<dbReference type="GO" id="GO:0008270">
    <property type="term" value="F:zinc ion binding"/>
    <property type="evidence" value="ECO:0007669"/>
    <property type="project" value="InterPro"/>
</dbReference>
<evidence type="ECO:0000256" key="8">
    <source>
        <dbReference type="ARBA" id="ARBA00022729"/>
    </source>
</evidence>
<keyword evidence="9" id="KW-0378">Hydrolase</keyword>
<dbReference type="CDD" id="cd03858">
    <property type="entry name" value="M14_CP_N-E_like"/>
    <property type="match status" value="1"/>
</dbReference>
<dbReference type="PRINTS" id="PR00765">
    <property type="entry name" value="CRBOXYPTASEA"/>
</dbReference>
<dbReference type="PROSITE" id="PS00132">
    <property type="entry name" value="CARBOXYPEPT_ZN_1"/>
    <property type="match status" value="1"/>
</dbReference>
<feature type="domain" description="Peptidase M14" evidence="15">
    <location>
        <begin position="29"/>
        <end position="353"/>
    </location>
</feature>
<dbReference type="SUPFAM" id="SSF49464">
    <property type="entry name" value="Carboxypeptidase regulatory domain-like"/>
    <property type="match status" value="1"/>
</dbReference>
<evidence type="ECO:0000256" key="1">
    <source>
        <dbReference type="ARBA" id="ARBA00001947"/>
    </source>
</evidence>
<dbReference type="PANTHER" id="PTHR11532">
    <property type="entry name" value="PROTEASE M14 CARBOXYPEPTIDASE"/>
    <property type="match status" value="1"/>
</dbReference>
<dbReference type="InterPro" id="IPR057246">
    <property type="entry name" value="CARBOXYPEPT_ZN_1"/>
</dbReference>
<comment type="subcellular location">
    <subcellularLocation>
        <location evidence="2">Secreted</location>
    </subcellularLocation>
</comment>
<dbReference type="SMART" id="SM00631">
    <property type="entry name" value="Zn_pept"/>
    <property type="match status" value="1"/>
</dbReference>
<dbReference type="FunFam" id="3.40.630.10:FF:000013">
    <property type="entry name" value="carboxypeptidase N catalytic chain"/>
    <property type="match status" value="1"/>
</dbReference>
<evidence type="ECO:0000256" key="13">
    <source>
        <dbReference type="PROSITE-ProRule" id="PRU01379"/>
    </source>
</evidence>
<evidence type="ECO:0000313" key="16">
    <source>
        <dbReference type="EMBL" id="CAG6635350.1"/>
    </source>
</evidence>
<dbReference type="InterPro" id="IPR008969">
    <property type="entry name" value="CarboxyPept-like_regulatory"/>
</dbReference>
<dbReference type="PROSITE" id="PS00133">
    <property type="entry name" value="CARBOXYPEPT_ZN_2"/>
    <property type="match status" value="1"/>
</dbReference>
<evidence type="ECO:0000259" key="15">
    <source>
        <dbReference type="PROSITE" id="PS52035"/>
    </source>
</evidence>
<reference evidence="16" key="1">
    <citation type="submission" date="2021-05" db="EMBL/GenBank/DDBJ databases">
        <authorList>
            <person name="Alioto T."/>
            <person name="Alioto T."/>
            <person name="Gomez Garrido J."/>
        </authorList>
    </citation>
    <scope>NUCLEOTIDE SEQUENCE</scope>
</reference>
<evidence type="ECO:0000256" key="14">
    <source>
        <dbReference type="SAM" id="SignalP"/>
    </source>
</evidence>
<dbReference type="Pfam" id="PF13620">
    <property type="entry name" value="CarboxypepD_reg"/>
    <property type="match status" value="1"/>
</dbReference>
<evidence type="ECO:0000256" key="3">
    <source>
        <dbReference type="ARBA" id="ARBA00005988"/>
    </source>
</evidence>
<keyword evidence="5 16" id="KW-0121">Carboxypeptidase</keyword>
<dbReference type="EMBL" id="HBUF01089637">
    <property type="protein sequence ID" value="CAG6635350.1"/>
    <property type="molecule type" value="Transcribed_RNA"/>
</dbReference>
<evidence type="ECO:0000256" key="2">
    <source>
        <dbReference type="ARBA" id="ARBA00004613"/>
    </source>
</evidence>
<dbReference type="AlphaFoldDB" id="A0A8D8QNM0"/>
<evidence type="ECO:0000256" key="10">
    <source>
        <dbReference type="ARBA" id="ARBA00022833"/>
    </source>
</evidence>
<dbReference type="InterPro" id="IPR000834">
    <property type="entry name" value="Peptidase_M14"/>
</dbReference>
<dbReference type="CDD" id="cd11308">
    <property type="entry name" value="Peptidase_M14NE-CP-C_like"/>
    <property type="match status" value="1"/>
</dbReference>
<dbReference type="PROSITE" id="PS52035">
    <property type="entry name" value="PEPTIDASE_M14"/>
    <property type="match status" value="1"/>
</dbReference>
<dbReference type="GO" id="GO:0004181">
    <property type="term" value="F:metallocarboxypeptidase activity"/>
    <property type="evidence" value="ECO:0007669"/>
    <property type="project" value="InterPro"/>
</dbReference>
<protein>
    <submittedName>
        <fullName evidence="16">Carboxypeptidase E</fullName>
    </submittedName>
</protein>
<feature type="signal peptide" evidence="14">
    <location>
        <begin position="1"/>
        <end position="18"/>
    </location>
</feature>
<evidence type="ECO:0000256" key="11">
    <source>
        <dbReference type="ARBA" id="ARBA00023049"/>
    </source>
</evidence>
<dbReference type="InterPro" id="IPR050753">
    <property type="entry name" value="Peptidase_M14_domain"/>
</dbReference>
<keyword evidence="8 14" id="KW-0732">Signal</keyword>
<feature type="active site" description="Proton donor/acceptor" evidence="13">
    <location>
        <position position="323"/>
    </location>
</feature>
<dbReference type="Pfam" id="PF00246">
    <property type="entry name" value="Peptidase_M14"/>
    <property type="match status" value="1"/>
</dbReference>
<comment type="similarity">
    <text evidence="3 13">Belongs to the peptidase M14 family.</text>
</comment>
<evidence type="ECO:0000256" key="9">
    <source>
        <dbReference type="ARBA" id="ARBA00022801"/>
    </source>
</evidence>
<dbReference type="PANTHER" id="PTHR11532:SF93">
    <property type="entry name" value="CARBOXYPEPTIDASE E"/>
    <property type="match status" value="1"/>
</dbReference>
<dbReference type="Gene3D" id="3.40.630.10">
    <property type="entry name" value="Zn peptidases"/>
    <property type="match status" value="1"/>
</dbReference>
<keyword evidence="11" id="KW-0482">Metalloprotease</keyword>
<dbReference type="InterPro" id="IPR057247">
    <property type="entry name" value="CARBOXYPEPT_ZN_2"/>
</dbReference>
<keyword evidence="4" id="KW-0964">Secreted</keyword>
<feature type="chain" id="PRO_5034737373" evidence="14">
    <location>
        <begin position="19"/>
        <end position="492"/>
    </location>
</feature>
<dbReference type="SUPFAM" id="SSF53187">
    <property type="entry name" value="Zn-dependent exopeptidases"/>
    <property type="match status" value="1"/>
</dbReference>
<evidence type="ECO:0000256" key="4">
    <source>
        <dbReference type="ARBA" id="ARBA00022525"/>
    </source>
</evidence>
<evidence type="ECO:0000256" key="6">
    <source>
        <dbReference type="ARBA" id="ARBA00022670"/>
    </source>
</evidence>
<proteinExistence type="inferred from homology"/>
<dbReference type="GO" id="GO:0006518">
    <property type="term" value="P:peptide metabolic process"/>
    <property type="evidence" value="ECO:0007669"/>
    <property type="project" value="TreeGrafter"/>
</dbReference>
<evidence type="ECO:0000256" key="12">
    <source>
        <dbReference type="ARBA" id="ARBA00023180"/>
    </source>
</evidence>